<protein>
    <submittedName>
        <fullName evidence="2">Uncharacterized protein</fullName>
    </submittedName>
</protein>
<organism evidence="2 3">
    <name type="scientific">Citrus sinensis</name>
    <name type="common">Sweet orange</name>
    <name type="synonym">Citrus aurantium var. sinensis</name>
    <dbReference type="NCBI Taxonomy" id="2711"/>
    <lineage>
        <taxon>Eukaryota</taxon>
        <taxon>Viridiplantae</taxon>
        <taxon>Streptophyta</taxon>
        <taxon>Embryophyta</taxon>
        <taxon>Tracheophyta</taxon>
        <taxon>Spermatophyta</taxon>
        <taxon>Magnoliopsida</taxon>
        <taxon>eudicotyledons</taxon>
        <taxon>Gunneridae</taxon>
        <taxon>Pentapetalae</taxon>
        <taxon>rosids</taxon>
        <taxon>malvids</taxon>
        <taxon>Sapindales</taxon>
        <taxon>Rutaceae</taxon>
        <taxon>Aurantioideae</taxon>
        <taxon>Citrus</taxon>
    </lineage>
</organism>
<proteinExistence type="predicted"/>
<feature type="region of interest" description="Disordered" evidence="1">
    <location>
        <begin position="1"/>
        <end position="30"/>
    </location>
</feature>
<sequence length="103" mass="11028">MTSPPKPHQYSEYDKSGKPAKNHQPSNAELLSSAKLVADAAKDTLNSDHDKVDKTKVAHAAGDLLNAGSRYGNSKTNPSGGHKDSGGVYEDYLKIAEGLIRKH</sequence>
<gene>
    <name evidence="2" type="ORF">CISIN_1g043621mg</name>
</gene>
<name>A0A067H5W4_CITSI</name>
<dbReference type="EMBL" id="KK784875">
    <property type="protein sequence ID" value="KDO83092.1"/>
    <property type="molecule type" value="Genomic_DNA"/>
</dbReference>
<reference evidence="2 3" key="1">
    <citation type="submission" date="2014-04" db="EMBL/GenBank/DDBJ databases">
        <authorList>
            <consortium name="International Citrus Genome Consortium"/>
            <person name="Gmitter F."/>
            <person name="Chen C."/>
            <person name="Farmerie W."/>
            <person name="Harkins T."/>
            <person name="Desany B."/>
            <person name="Mohiuddin M."/>
            <person name="Kodira C."/>
            <person name="Borodovsky M."/>
            <person name="Lomsadze A."/>
            <person name="Burns P."/>
            <person name="Jenkins J."/>
            <person name="Prochnik S."/>
            <person name="Shu S."/>
            <person name="Chapman J."/>
            <person name="Pitluck S."/>
            <person name="Schmutz J."/>
            <person name="Rokhsar D."/>
        </authorList>
    </citation>
    <scope>NUCLEOTIDE SEQUENCE</scope>
</reference>
<dbReference type="Proteomes" id="UP000027120">
    <property type="component" value="Unassembled WGS sequence"/>
</dbReference>
<dbReference type="GO" id="GO:0009408">
    <property type="term" value="P:response to heat"/>
    <property type="evidence" value="ECO:0007669"/>
    <property type="project" value="InterPro"/>
</dbReference>
<keyword evidence="3" id="KW-1185">Reference proteome</keyword>
<evidence type="ECO:0000313" key="3">
    <source>
        <dbReference type="Proteomes" id="UP000027120"/>
    </source>
</evidence>
<evidence type="ECO:0000256" key="1">
    <source>
        <dbReference type="SAM" id="MobiDB-lite"/>
    </source>
</evidence>
<dbReference type="PANTHER" id="PTHR35098:SF1">
    <property type="entry name" value="NODULIN-RELATED PROTEIN 2"/>
    <property type="match status" value="1"/>
</dbReference>
<feature type="region of interest" description="Disordered" evidence="1">
    <location>
        <begin position="65"/>
        <end position="88"/>
    </location>
</feature>
<dbReference type="InterPro" id="IPR040294">
    <property type="entry name" value="Nodulin-rel_1/2"/>
</dbReference>
<dbReference type="SMR" id="A0A067H5W4"/>
<dbReference type="GO" id="GO:0010115">
    <property type="term" value="P:regulation of abscisic acid biosynthetic process"/>
    <property type="evidence" value="ECO:0007669"/>
    <property type="project" value="InterPro"/>
</dbReference>
<dbReference type="STRING" id="2711.A0A067H5W4"/>
<dbReference type="AlphaFoldDB" id="A0A067H5W4"/>
<accession>A0A067H5W4</accession>
<evidence type="ECO:0000313" key="2">
    <source>
        <dbReference type="EMBL" id="KDO83092.1"/>
    </source>
</evidence>
<dbReference type="PANTHER" id="PTHR35098">
    <property type="entry name" value="EXPRESSED PROTEIN"/>
    <property type="match status" value="1"/>
</dbReference>